<evidence type="ECO:0000313" key="3">
    <source>
        <dbReference type="Proteomes" id="UP001153269"/>
    </source>
</evidence>
<dbReference type="AlphaFoldDB" id="A0A9N7V3S5"/>
<dbReference type="Proteomes" id="UP001153269">
    <property type="component" value="Unassembled WGS sequence"/>
</dbReference>
<protein>
    <submittedName>
        <fullName evidence="2">Uncharacterized protein</fullName>
    </submittedName>
</protein>
<feature type="region of interest" description="Disordered" evidence="1">
    <location>
        <begin position="42"/>
        <end position="63"/>
    </location>
</feature>
<evidence type="ECO:0000313" key="2">
    <source>
        <dbReference type="EMBL" id="CAB1441549.1"/>
    </source>
</evidence>
<dbReference type="Gene3D" id="3.30.70.270">
    <property type="match status" value="1"/>
</dbReference>
<sequence>MPKPHYGYLMALVHEILESEQVAQYFSSLELQSGYWQVAMDEESKQKTAIDHPSRPTPDSSQPLQDLEAVFQKLHQGGGEICLARQNIKAGWPSIGLVSPPLKIRGSVT</sequence>
<organism evidence="2 3">
    <name type="scientific">Pleuronectes platessa</name>
    <name type="common">European plaice</name>
    <dbReference type="NCBI Taxonomy" id="8262"/>
    <lineage>
        <taxon>Eukaryota</taxon>
        <taxon>Metazoa</taxon>
        <taxon>Chordata</taxon>
        <taxon>Craniata</taxon>
        <taxon>Vertebrata</taxon>
        <taxon>Euteleostomi</taxon>
        <taxon>Actinopterygii</taxon>
        <taxon>Neopterygii</taxon>
        <taxon>Teleostei</taxon>
        <taxon>Neoteleostei</taxon>
        <taxon>Acanthomorphata</taxon>
        <taxon>Carangaria</taxon>
        <taxon>Pleuronectiformes</taxon>
        <taxon>Pleuronectoidei</taxon>
        <taxon>Pleuronectidae</taxon>
        <taxon>Pleuronectes</taxon>
    </lineage>
</organism>
<dbReference type="SUPFAM" id="SSF56672">
    <property type="entry name" value="DNA/RNA polymerases"/>
    <property type="match status" value="1"/>
</dbReference>
<keyword evidence="3" id="KW-1185">Reference proteome</keyword>
<evidence type="ECO:0000256" key="1">
    <source>
        <dbReference type="SAM" id="MobiDB-lite"/>
    </source>
</evidence>
<feature type="compositionally biased region" description="Basic and acidic residues" evidence="1">
    <location>
        <begin position="42"/>
        <end position="54"/>
    </location>
</feature>
<dbReference type="InterPro" id="IPR043128">
    <property type="entry name" value="Rev_trsase/Diguanyl_cyclase"/>
</dbReference>
<name>A0A9N7V3S5_PLEPL</name>
<dbReference type="EMBL" id="CADEAL010002668">
    <property type="protein sequence ID" value="CAB1441549.1"/>
    <property type="molecule type" value="Genomic_DNA"/>
</dbReference>
<comment type="caution">
    <text evidence="2">The sequence shown here is derived from an EMBL/GenBank/DDBJ whole genome shotgun (WGS) entry which is preliminary data.</text>
</comment>
<dbReference type="InterPro" id="IPR043502">
    <property type="entry name" value="DNA/RNA_pol_sf"/>
</dbReference>
<proteinExistence type="predicted"/>
<reference evidence="2" key="1">
    <citation type="submission" date="2020-03" db="EMBL/GenBank/DDBJ databases">
        <authorList>
            <person name="Weist P."/>
        </authorList>
    </citation>
    <scope>NUCLEOTIDE SEQUENCE</scope>
</reference>
<accession>A0A9N7V3S5</accession>
<gene>
    <name evidence="2" type="ORF">PLEPLA_LOCUS29312</name>
</gene>